<dbReference type="InterPro" id="IPR003593">
    <property type="entry name" value="AAA+_ATPase"/>
</dbReference>
<evidence type="ECO:0000256" key="1">
    <source>
        <dbReference type="ARBA" id="ARBA00022448"/>
    </source>
</evidence>
<keyword evidence="1" id="KW-0813">Transport</keyword>
<name>A0A0F7PVX3_9LACO</name>
<dbReference type="PATRIC" id="fig|1194971.3.peg.733"/>
<dbReference type="AlphaFoldDB" id="A0A0F7PVX3"/>
<dbReference type="InterPro" id="IPR003439">
    <property type="entry name" value="ABC_transporter-like_ATP-bd"/>
</dbReference>
<dbReference type="InterPro" id="IPR051782">
    <property type="entry name" value="ABC_Transporter_VariousFunc"/>
</dbReference>
<dbReference type="EMBL" id="CP011403">
    <property type="protein sequence ID" value="AKI04281.1"/>
    <property type="molecule type" value="Genomic_DNA"/>
</dbReference>
<dbReference type="InterPro" id="IPR017871">
    <property type="entry name" value="ABC_transporter-like_CS"/>
</dbReference>
<dbReference type="CDD" id="cd03230">
    <property type="entry name" value="ABC_DR_subfamily_A"/>
    <property type="match status" value="1"/>
</dbReference>
<organism evidence="5 6">
    <name type="scientific">Ligilactobacillus salivarius str. Ren</name>
    <dbReference type="NCBI Taxonomy" id="1194971"/>
    <lineage>
        <taxon>Bacteria</taxon>
        <taxon>Bacillati</taxon>
        <taxon>Bacillota</taxon>
        <taxon>Bacilli</taxon>
        <taxon>Lactobacillales</taxon>
        <taxon>Lactobacillaceae</taxon>
        <taxon>Ligilactobacillus</taxon>
    </lineage>
</organism>
<dbReference type="Pfam" id="PF13732">
    <property type="entry name" value="DrrA1-3_C"/>
    <property type="match status" value="1"/>
</dbReference>
<protein>
    <submittedName>
        <fullName evidence="5">ABC transporter ATP-binding protein</fullName>
    </submittedName>
</protein>
<dbReference type="Pfam" id="PF00005">
    <property type="entry name" value="ABC_tran"/>
    <property type="match status" value="1"/>
</dbReference>
<dbReference type="PANTHER" id="PTHR42939:SF1">
    <property type="entry name" value="ABC TRANSPORTER ATP-BINDING PROTEIN ALBC-RELATED"/>
    <property type="match status" value="1"/>
</dbReference>
<evidence type="ECO:0000313" key="5">
    <source>
        <dbReference type="EMBL" id="AKI04281.1"/>
    </source>
</evidence>
<gene>
    <name evidence="5" type="ORF">LsR_00734</name>
</gene>
<keyword evidence="2" id="KW-0547">Nucleotide-binding</keyword>
<dbReference type="PROSITE" id="PS50893">
    <property type="entry name" value="ABC_TRANSPORTER_2"/>
    <property type="match status" value="1"/>
</dbReference>
<dbReference type="SUPFAM" id="SSF52540">
    <property type="entry name" value="P-loop containing nucleoside triphosphate hydrolases"/>
    <property type="match status" value="1"/>
</dbReference>
<dbReference type="InterPro" id="IPR027417">
    <property type="entry name" value="P-loop_NTPase"/>
</dbReference>
<sequence length="296" mass="33516">MKPIVKIENLAKRFGKIYALKDVSFEIYPGEVVGFIGPNGAGKSTTIRIMLGLLKKSRGIVSLFDKDAWRDSLDIHRSVAYVPGDLTLWENLTGGQTIDLLMKLHGNGDETKKQELVKKFNLDLSKKVKSYSKGNRQKVGLIAALAVDCDLYILDEPTSGLDPLMESIFQDEIARLKKQQKAVLLSSHILSEVERLADRVVIIQEGSVVESGTLEELRHLTRSTIHLKVTNEVTPLSILHFIHDWSQIDQNQATFSIDHQSMDNLLQVLTEYQIQKLEILPPTLEELFMRHYQVQK</sequence>
<keyword evidence="3 5" id="KW-0067">ATP-binding</keyword>
<evidence type="ECO:0000256" key="2">
    <source>
        <dbReference type="ARBA" id="ARBA00022741"/>
    </source>
</evidence>
<proteinExistence type="predicted"/>
<evidence type="ECO:0000256" key="3">
    <source>
        <dbReference type="ARBA" id="ARBA00022840"/>
    </source>
</evidence>
<evidence type="ECO:0000259" key="4">
    <source>
        <dbReference type="PROSITE" id="PS50893"/>
    </source>
</evidence>
<feature type="domain" description="ABC transporter" evidence="4">
    <location>
        <begin position="5"/>
        <end position="230"/>
    </location>
</feature>
<evidence type="ECO:0000313" key="6">
    <source>
        <dbReference type="Proteomes" id="UP000035027"/>
    </source>
</evidence>
<dbReference type="GO" id="GO:0005524">
    <property type="term" value="F:ATP binding"/>
    <property type="evidence" value="ECO:0007669"/>
    <property type="project" value="UniProtKB-KW"/>
</dbReference>
<dbReference type="PROSITE" id="PS00211">
    <property type="entry name" value="ABC_TRANSPORTER_1"/>
    <property type="match status" value="1"/>
</dbReference>
<dbReference type="Proteomes" id="UP000035027">
    <property type="component" value="Chromosome"/>
</dbReference>
<dbReference type="GO" id="GO:0016887">
    <property type="term" value="F:ATP hydrolysis activity"/>
    <property type="evidence" value="ECO:0007669"/>
    <property type="project" value="InterPro"/>
</dbReference>
<dbReference type="Gene3D" id="3.40.50.300">
    <property type="entry name" value="P-loop containing nucleotide triphosphate hydrolases"/>
    <property type="match status" value="1"/>
</dbReference>
<accession>A0A0F7PVX3</accession>
<dbReference type="RefSeq" id="WP_047035570.1">
    <property type="nucleotide sequence ID" value="NZ_CP011403.1"/>
</dbReference>
<dbReference type="InterPro" id="IPR025302">
    <property type="entry name" value="DrrA1/2-like_C"/>
</dbReference>
<dbReference type="PANTHER" id="PTHR42939">
    <property type="entry name" value="ABC TRANSPORTER ATP-BINDING PROTEIN ALBC-RELATED"/>
    <property type="match status" value="1"/>
</dbReference>
<dbReference type="SMART" id="SM00382">
    <property type="entry name" value="AAA"/>
    <property type="match status" value="1"/>
</dbReference>
<reference evidence="5 6" key="1">
    <citation type="submission" date="2015-05" db="EMBL/GenBank/DDBJ databases">
        <title>Complete genome sequence of Lactobacillus salivarius Ren, a probiotic strain with antitumor activity.</title>
        <authorList>
            <person name="Sun E."/>
            <person name="Zhao L."/>
            <person name="Liu S."/>
            <person name="Zhang M."/>
            <person name="Guo H."/>
            <person name="Ren F."/>
        </authorList>
    </citation>
    <scope>NUCLEOTIDE SEQUENCE [LARGE SCALE GENOMIC DNA]</scope>
    <source>
        <strain evidence="5 6">Ren</strain>
    </source>
</reference>